<sequence>MAESKKVWASYMDNIEYLPGILTLDYCLKKHGSNYSFLVLYQDSFPEEGHAALDARGIKKRRVDHLVPTVDVDFANDPRFVHCWSKLTIFSLFEYDRIVLLDSDMLIRRNMDELMDVELDPPELGTTGDRVVAACHTCICNPEKKKHVPEFWNPSNCSYTSQNTTPEAAQTAGPSAVGCLGGLNSGLIVAVPSQATFDRILAQLATPAVLSYSHADETLLSDILADKWVPLPYIYNALKTMQGVHDAIWDADKVKNIHFVSSPKPWDDMWRMEREPGTVIKDPRHMWWIDVNMKRVEEDRERGIHDGL</sequence>
<dbReference type="Gene3D" id="3.90.550.10">
    <property type="entry name" value="Spore Coat Polysaccharide Biosynthesis Protein SpsA, Chain A"/>
    <property type="match status" value="1"/>
</dbReference>
<dbReference type="OrthoDB" id="2014201at2759"/>
<keyword evidence="2" id="KW-1185">Reference proteome</keyword>
<dbReference type="InterPro" id="IPR002495">
    <property type="entry name" value="Glyco_trans_8"/>
</dbReference>
<dbReference type="Proteomes" id="UP000184383">
    <property type="component" value="Unassembled WGS sequence"/>
</dbReference>
<dbReference type="STRING" id="1073089.A0A1L9RF98"/>
<dbReference type="PANTHER" id="PTHR11183">
    <property type="entry name" value="GLYCOGENIN SUBFAMILY MEMBER"/>
    <property type="match status" value="1"/>
</dbReference>
<dbReference type="RefSeq" id="XP_040687224.1">
    <property type="nucleotide sequence ID" value="XM_040838583.1"/>
</dbReference>
<proteinExistence type="predicted"/>
<dbReference type="EMBL" id="KV878214">
    <property type="protein sequence ID" value="OJJ33547.1"/>
    <property type="molecule type" value="Genomic_DNA"/>
</dbReference>
<evidence type="ECO:0008006" key="3">
    <source>
        <dbReference type="Google" id="ProtNLM"/>
    </source>
</evidence>
<protein>
    <recommendedName>
        <fullName evidence="3">Glycosyl transferase family 8 C-terminal domain-containing protein</fullName>
    </recommendedName>
</protein>
<dbReference type="Pfam" id="PF01501">
    <property type="entry name" value="Glyco_transf_8"/>
    <property type="match status" value="1"/>
</dbReference>
<dbReference type="GO" id="GO:0016757">
    <property type="term" value="F:glycosyltransferase activity"/>
    <property type="evidence" value="ECO:0007669"/>
    <property type="project" value="InterPro"/>
</dbReference>
<name>A0A1L9RF98_ASPWE</name>
<evidence type="ECO:0000313" key="2">
    <source>
        <dbReference type="Proteomes" id="UP000184383"/>
    </source>
</evidence>
<dbReference type="SUPFAM" id="SSF53448">
    <property type="entry name" value="Nucleotide-diphospho-sugar transferases"/>
    <property type="match status" value="1"/>
</dbReference>
<dbReference type="InterPro" id="IPR029044">
    <property type="entry name" value="Nucleotide-diphossugar_trans"/>
</dbReference>
<dbReference type="InterPro" id="IPR050587">
    <property type="entry name" value="GNT1/Glycosyltrans_8"/>
</dbReference>
<reference evidence="2" key="1">
    <citation type="journal article" date="2017" name="Genome Biol.">
        <title>Comparative genomics reveals high biological diversity and specific adaptations in the industrially and medically important fungal genus Aspergillus.</title>
        <authorList>
            <person name="de Vries R.P."/>
            <person name="Riley R."/>
            <person name="Wiebenga A."/>
            <person name="Aguilar-Osorio G."/>
            <person name="Amillis S."/>
            <person name="Uchima C.A."/>
            <person name="Anderluh G."/>
            <person name="Asadollahi M."/>
            <person name="Askin M."/>
            <person name="Barry K."/>
            <person name="Battaglia E."/>
            <person name="Bayram O."/>
            <person name="Benocci T."/>
            <person name="Braus-Stromeyer S.A."/>
            <person name="Caldana C."/>
            <person name="Canovas D."/>
            <person name="Cerqueira G.C."/>
            <person name="Chen F."/>
            <person name="Chen W."/>
            <person name="Choi C."/>
            <person name="Clum A."/>
            <person name="Dos Santos R.A."/>
            <person name="Damasio A.R."/>
            <person name="Diallinas G."/>
            <person name="Emri T."/>
            <person name="Fekete E."/>
            <person name="Flipphi M."/>
            <person name="Freyberg S."/>
            <person name="Gallo A."/>
            <person name="Gournas C."/>
            <person name="Habgood R."/>
            <person name="Hainaut M."/>
            <person name="Harispe M.L."/>
            <person name="Henrissat B."/>
            <person name="Hilden K.S."/>
            <person name="Hope R."/>
            <person name="Hossain A."/>
            <person name="Karabika E."/>
            <person name="Karaffa L."/>
            <person name="Karanyi Z."/>
            <person name="Krasevec N."/>
            <person name="Kuo A."/>
            <person name="Kusch H."/>
            <person name="LaButti K."/>
            <person name="Lagendijk E.L."/>
            <person name="Lapidus A."/>
            <person name="Levasseur A."/>
            <person name="Lindquist E."/>
            <person name="Lipzen A."/>
            <person name="Logrieco A.F."/>
            <person name="MacCabe A."/>
            <person name="Maekelae M.R."/>
            <person name="Malavazi I."/>
            <person name="Melin P."/>
            <person name="Meyer V."/>
            <person name="Mielnichuk N."/>
            <person name="Miskei M."/>
            <person name="Molnar A.P."/>
            <person name="Mule G."/>
            <person name="Ngan C.Y."/>
            <person name="Orejas M."/>
            <person name="Orosz E."/>
            <person name="Ouedraogo J.P."/>
            <person name="Overkamp K.M."/>
            <person name="Park H.-S."/>
            <person name="Perrone G."/>
            <person name="Piumi F."/>
            <person name="Punt P.J."/>
            <person name="Ram A.F."/>
            <person name="Ramon A."/>
            <person name="Rauscher S."/>
            <person name="Record E."/>
            <person name="Riano-Pachon D.M."/>
            <person name="Robert V."/>
            <person name="Roehrig J."/>
            <person name="Ruller R."/>
            <person name="Salamov A."/>
            <person name="Salih N.S."/>
            <person name="Samson R.A."/>
            <person name="Sandor E."/>
            <person name="Sanguinetti M."/>
            <person name="Schuetze T."/>
            <person name="Sepcic K."/>
            <person name="Shelest E."/>
            <person name="Sherlock G."/>
            <person name="Sophianopoulou V."/>
            <person name="Squina F.M."/>
            <person name="Sun H."/>
            <person name="Susca A."/>
            <person name="Todd R.B."/>
            <person name="Tsang A."/>
            <person name="Unkles S.E."/>
            <person name="van de Wiele N."/>
            <person name="van Rossen-Uffink D."/>
            <person name="Oliveira J.V."/>
            <person name="Vesth T.C."/>
            <person name="Visser J."/>
            <person name="Yu J.-H."/>
            <person name="Zhou M."/>
            <person name="Andersen M.R."/>
            <person name="Archer D.B."/>
            <person name="Baker S.E."/>
            <person name="Benoit I."/>
            <person name="Brakhage A.A."/>
            <person name="Braus G.H."/>
            <person name="Fischer R."/>
            <person name="Frisvad J.C."/>
            <person name="Goldman G.H."/>
            <person name="Houbraken J."/>
            <person name="Oakley B."/>
            <person name="Pocsi I."/>
            <person name="Scazzocchio C."/>
            <person name="Seiboth B."/>
            <person name="vanKuyk P.A."/>
            <person name="Wortman J."/>
            <person name="Dyer P.S."/>
            <person name="Grigoriev I.V."/>
        </authorList>
    </citation>
    <scope>NUCLEOTIDE SEQUENCE [LARGE SCALE GENOMIC DNA]</scope>
    <source>
        <strain evidence="2">DTO 134E9</strain>
    </source>
</reference>
<evidence type="ECO:0000313" key="1">
    <source>
        <dbReference type="EMBL" id="OJJ33547.1"/>
    </source>
</evidence>
<accession>A0A1L9RF98</accession>
<dbReference type="GeneID" id="63754431"/>
<gene>
    <name evidence="1" type="ORF">ASPWEDRAFT_61545</name>
</gene>
<organism evidence="1 2">
    <name type="scientific">Aspergillus wentii DTO 134E9</name>
    <dbReference type="NCBI Taxonomy" id="1073089"/>
    <lineage>
        <taxon>Eukaryota</taxon>
        <taxon>Fungi</taxon>
        <taxon>Dikarya</taxon>
        <taxon>Ascomycota</taxon>
        <taxon>Pezizomycotina</taxon>
        <taxon>Eurotiomycetes</taxon>
        <taxon>Eurotiomycetidae</taxon>
        <taxon>Eurotiales</taxon>
        <taxon>Aspergillaceae</taxon>
        <taxon>Aspergillus</taxon>
        <taxon>Aspergillus subgen. Cremei</taxon>
    </lineage>
</organism>
<dbReference type="VEuPathDB" id="FungiDB:ASPWEDRAFT_61545"/>
<dbReference type="AlphaFoldDB" id="A0A1L9RF98"/>